<accession>A0A9P7KKP3</accession>
<dbReference type="InterPro" id="IPR014352">
    <property type="entry name" value="FERM/acyl-CoA-bd_prot_sf"/>
</dbReference>
<gene>
    <name evidence="3" type="ORF">KAF25_000043</name>
</gene>
<name>A0A9P7KKP3_9HYPO</name>
<reference evidence="3" key="1">
    <citation type="submission" date="2021-04" db="EMBL/GenBank/DDBJ databases">
        <title>Draft genome of Fusarium avenaceum strain F156N33, isolated from an atmospheric sample in Virginia.</title>
        <authorList>
            <person name="Yang S."/>
            <person name="Vinatzer B.A."/>
            <person name="Coleman J."/>
        </authorList>
    </citation>
    <scope>NUCLEOTIDE SEQUENCE</scope>
    <source>
        <strain evidence="3">F156N33</strain>
    </source>
</reference>
<dbReference type="GO" id="GO:0000062">
    <property type="term" value="F:fatty-acyl-CoA binding"/>
    <property type="evidence" value="ECO:0007669"/>
    <property type="project" value="InterPro"/>
</dbReference>
<evidence type="ECO:0000313" key="4">
    <source>
        <dbReference type="Proteomes" id="UP000782241"/>
    </source>
</evidence>
<dbReference type="SUPFAM" id="SSF47027">
    <property type="entry name" value="Acyl-CoA binding protein"/>
    <property type="match status" value="1"/>
</dbReference>
<feature type="region of interest" description="Disordered" evidence="1">
    <location>
        <begin position="59"/>
        <end position="137"/>
    </location>
</feature>
<feature type="compositionally biased region" description="Basic residues" evidence="1">
    <location>
        <begin position="126"/>
        <end position="137"/>
    </location>
</feature>
<comment type="caution">
    <text evidence="3">The sequence shown here is derived from an EMBL/GenBank/DDBJ whole genome shotgun (WGS) entry which is preliminary data.</text>
</comment>
<dbReference type="EMBL" id="JAGPUO010000021">
    <property type="protein sequence ID" value="KAG5656456.1"/>
    <property type="molecule type" value="Genomic_DNA"/>
</dbReference>
<feature type="compositionally biased region" description="Low complexity" evidence="1">
    <location>
        <begin position="74"/>
        <end position="125"/>
    </location>
</feature>
<feature type="domain" description="ACB" evidence="2">
    <location>
        <begin position="7"/>
        <end position="57"/>
    </location>
</feature>
<sequence length="137" mass="15219">MSAAQNQAFQTAVVDSRKLTSKPGPSELLELYALFKVSNGEDFSKATKPGMLDLKASYLPSTHLATPHERQTNTTSRTRPSTTPGRRPLRRTSLPPRLLSRSTSSSLRSSRCPTTTTPTRSPRLSAPKRVKHHRCYE</sequence>
<proteinExistence type="predicted"/>
<dbReference type="InterPro" id="IPR000582">
    <property type="entry name" value="Acyl-CoA-binding_protein"/>
</dbReference>
<dbReference type="Gene3D" id="1.20.80.10">
    <property type="match status" value="1"/>
</dbReference>
<dbReference type="AlphaFoldDB" id="A0A9P7KKP3"/>
<protein>
    <recommendedName>
        <fullName evidence="2">ACB domain-containing protein</fullName>
    </recommendedName>
</protein>
<evidence type="ECO:0000313" key="3">
    <source>
        <dbReference type="EMBL" id="KAG5656456.1"/>
    </source>
</evidence>
<dbReference type="Pfam" id="PF00887">
    <property type="entry name" value="ACBP"/>
    <property type="match status" value="1"/>
</dbReference>
<evidence type="ECO:0000256" key="1">
    <source>
        <dbReference type="SAM" id="MobiDB-lite"/>
    </source>
</evidence>
<organism evidence="3 4">
    <name type="scientific">Fusarium avenaceum</name>
    <dbReference type="NCBI Taxonomy" id="40199"/>
    <lineage>
        <taxon>Eukaryota</taxon>
        <taxon>Fungi</taxon>
        <taxon>Dikarya</taxon>
        <taxon>Ascomycota</taxon>
        <taxon>Pezizomycotina</taxon>
        <taxon>Sordariomycetes</taxon>
        <taxon>Hypocreomycetidae</taxon>
        <taxon>Hypocreales</taxon>
        <taxon>Nectriaceae</taxon>
        <taxon>Fusarium</taxon>
        <taxon>Fusarium tricinctum species complex</taxon>
    </lineage>
</organism>
<feature type="compositionally biased region" description="Polar residues" evidence="1">
    <location>
        <begin position="1"/>
        <end position="10"/>
    </location>
</feature>
<keyword evidence="4" id="KW-1185">Reference proteome</keyword>
<evidence type="ECO:0000259" key="2">
    <source>
        <dbReference type="Pfam" id="PF00887"/>
    </source>
</evidence>
<dbReference type="Proteomes" id="UP000782241">
    <property type="component" value="Unassembled WGS sequence"/>
</dbReference>
<feature type="region of interest" description="Disordered" evidence="1">
    <location>
        <begin position="1"/>
        <end position="23"/>
    </location>
</feature>
<dbReference type="InterPro" id="IPR035984">
    <property type="entry name" value="Acyl-CoA-binding_sf"/>
</dbReference>